<feature type="transmembrane region" description="Helical" evidence="1">
    <location>
        <begin position="152"/>
        <end position="184"/>
    </location>
</feature>
<evidence type="ECO:0000259" key="2">
    <source>
        <dbReference type="SMART" id="SM00460"/>
    </source>
</evidence>
<protein>
    <submittedName>
        <fullName evidence="3">Transglutaminase domain-containing protein</fullName>
    </submittedName>
</protein>
<keyword evidence="4" id="KW-1185">Reference proteome</keyword>
<sequence>MRVDYREVGKLPSTDAITVLLLGVLILSAIRGAFLGTRRTAAGLGTMFGRLLLRVLSILAALLLAGWVSPYVRDWADRAVLSMPTGELPQWRTAGYAVLGFVSDFSLLRIGLLFLLIYPICLAILALLGRWRSSADGQPMKKKGKRRKGSAFLDRIGGAGLGLAAGAWRGLLLLALIFVIASIWPDSPLTRHAEKSPVYRYTAQNVFEPAAGELLNKKLPVLTASAAAEWDGILRQKYDVIDRNIPADIGQAAAKIAGTGGEIDRAKELYGWVGTRIQYDYDKVSDYENKGIWHEQTPRDTYDTRRGVCIDYARLYALMARSVGLQVRVVTGLGADGRGGYGPHAWNEVYIPAEERWIELDPTWAAGGDWFDRKDFADTHIKQNVL</sequence>
<gene>
    <name evidence="3" type="ORF">GYN08_16015</name>
</gene>
<keyword evidence="1" id="KW-1133">Transmembrane helix</keyword>
<dbReference type="InterPro" id="IPR038765">
    <property type="entry name" value="Papain-like_cys_pep_sf"/>
</dbReference>
<dbReference type="Pfam" id="PF01841">
    <property type="entry name" value="Transglut_core"/>
    <property type="match status" value="1"/>
</dbReference>
<organism evidence="3 4">
    <name type="scientific">Saccharibacillus alkalitolerans</name>
    <dbReference type="NCBI Taxonomy" id="2705290"/>
    <lineage>
        <taxon>Bacteria</taxon>
        <taxon>Bacillati</taxon>
        <taxon>Bacillota</taxon>
        <taxon>Bacilli</taxon>
        <taxon>Bacillales</taxon>
        <taxon>Paenibacillaceae</taxon>
        <taxon>Saccharibacillus</taxon>
    </lineage>
</organism>
<keyword evidence="1" id="KW-0812">Transmembrane</keyword>
<evidence type="ECO:0000313" key="3">
    <source>
        <dbReference type="EMBL" id="NGZ76830.1"/>
    </source>
</evidence>
<proteinExistence type="predicted"/>
<dbReference type="PANTHER" id="PTHR33490:SF3">
    <property type="entry name" value="CONSERVED INTEGRAL MEMBRANE PROTEIN"/>
    <property type="match status" value="1"/>
</dbReference>
<dbReference type="SUPFAM" id="SSF54001">
    <property type="entry name" value="Cysteine proteinases"/>
    <property type="match status" value="1"/>
</dbReference>
<dbReference type="SMART" id="SM00460">
    <property type="entry name" value="TGc"/>
    <property type="match status" value="1"/>
</dbReference>
<dbReference type="Proteomes" id="UP000800303">
    <property type="component" value="Unassembled WGS sequence"/>
</dbReference>
<name>A0ABX0FA50_9BACL</name>
<feature type="transmembrane region" description="Helical" evidence="1">
    <location>
        <begin position="48"/>
        <end position="68"/>
    </location>
</feature>
<evidence type="ECO:0000313" key="4">
    <source>
        <dbReference type="Proteomes" id="UP000800303"/>
    </source>
</evidence>
<dbReference type="Gene3D" id="3.10.620.30">
    <property type="match status" value="1"/>
</dbReference>
<reference evidence="3 4" key="1">
    <citation type="submission" date="2020-01" db="EMBL/GenBank/DDBJ databases">
        <title>Polyphasic characterisation and genomic insights into a novel alkali tolerant bacterium VR-M41.</title>
        <authorList>
            <person name="Vemuluri V.R."/>
        </authorList>
    </citation>
    <scope>NUCLEOTIDE SEQUENCE [LARGE SCALE GENOMIC DNA]</scope>
    <source>
        <strain evidence="3 4">VR-M41</strain>
    </source>
</reference>
<comment type="caution">
    <text evidence="3">The sequence shown here is derived from an EMBL/GenBank/DDBJ whole genome shotgun (WGS) entry which is preliminary data.</text>
</comment>
<accession>A0ABX0FA50</accession>
<dbReference type="InterPro" id="IPR002931">
    <property type="entry name" value="Transglutaminase-like"/>
</dbReference>
<keyword evidence="1" id="KW-0472">Membrane</keyword>
<dbReference type="EMBL" id="JAAFGS010000005">
    <property type="protein sequence ID" value="NGZ76830.1"/>
    <property type="molecule type" value="Genomic_DNA"/>
</dbReference>
<feature type="transmembrane region" description="Helical" evidence="1">
    <location>
        <begin position="110"/>
        <end position="131"/>
    </location>
</feature>
<feature type="transmembrane region" description="Helical" evidence="1">
    <location>
        <begin position="16"/>
        <end position="36"/>
    </location>
</feature>
<evidence type="ECO:0000256" key="1">
    <source>
        <dbReference type="SAM" id="Phobius"/>
    </source>
</evidence>
<feature type="domain" description="Transglutaminase-like" evidence="2">
    <location>
        <begin position="301"/>
        <end position="364"/>
    </location>
</feature>
<dbReference type="PANTHER" id="PTHR33490">
    <property type="entry name" value="BLR5614 PROTEIN-RELATED"/>
    <property type="match status" value="1"/>
</dbReference>